<name>A0ACB9QRX9_9MYRT</name>
<gene>
    <name evidence="1" type="ORF">MLD38_017674</name>
</gene>
<comment type="caution">
    <text evidence="1">The sequence shown here is derived from an EMBL/GenBank/DDBJ whole genome shotgun (WGS) entry which is preliminary data.</text>
</comment>
<keyword evidence="2" id="KW-1185">Reference proteome</keyword>
<proteinExistence type="predicted"/>
<protein>
    <submittedName>
        <fullName evidence="1">Uncharacterized protein</fullName>
    </submittedName>
</protein>
<sequence length="944" mass="103301">MSSYPHLFTFLLSLLLSLSPCPSALPLRRFLHQPLFFPLDAFPPSNSPLPQPQTQPQPQPQPQPQTKQPFSSSTPQTQISPFFPSSSDSPPPPPPPPPPAPSSYLVTFPANISSLLIPTSPSSSSSSSSRRRLTAAIVSVTLLSVALLFALSALFLLRYRRGNVGSFSDNKSSHVDGLRLVPPNMSSSDTAPTPSVGRPPCYASASSSSEFLYLGTLSSAANPYVDAVPEAVSRGATSSSTRRSHQKLGSPELRPLPPLPRVPTSWSGEAASFSNNFEEAKKEECNHNDDGEDQFFSPRGSSSQRESIDSPDLRRPAMNLQRESEFLSQFGNPGLNLKNPFCPYEDVSRSSRNSASSSEGNLASPLMDSSRLSLKSSSPEAVLKFHAPTRVSVPRATPVNSPTLSSLTSSPVSETSKTPVQTPPIVYPTRKPPPPPPQMPPPSFWENPISQEPPNGPPVLITPSRQTMSGTPPPEQELQRSGSGSAGQSNEETLRPKLKPLHWDKVRASSDRAMVWDHIKTSSFQLNEEMIETLFMVNSSGQKENARRSVLPTLLNQENRVLDPKKSQNIAILLKALNVTIEEVCESLMEGNVDSMGSELLESLLKMAPTKEEERKLKEFKDESPVKLGPAEKFLRALLNVPFSFKRVDAMLYITNFDAETEYLGRSFETLKAACGELKNSKLFLKLLEAVLKTGNRMNVGTNRGDARAFKLDTLLKLVDIKGKDGKTTLLHFVVQEIARIEGSELSKDNNGVNNQSSLEIDVESRKLGLQVVSGLSGELTNVKKAATMDSCVLSNEVAKLAGGLGRVNEVIKICCDGKYDDRSPSNFAEAMKRFVARAEQEIVSVQVEESSTLSLVRELTEYFHGDSGKEEAHPFRIFLVVKDFLTILDRVCKEVGRINERSIYGSAVQFSAPAIPSVPPPFFTEFSERRDFSASRADGYDGR</sequence>
<organism evidence="1 2">
    <name type="scientific">Melastoma candidum</name>
    <dbReference type="NCBI Taxonomy" id="119954"/>
    <lineage>
        <taxon>Eukaryota</taxon>
        <taxon>Viridiplantae</taxon>
        <taxon>Streptophyta</taxon>
        <taxon>Embryophyta</taxon>
        <taxon>Tracheophyta</taxon>
        <taxon>Spermatophyta</taxon>
        <taxon>Magnoliopsida</taxon>
        <taxon>eudicotyledons</taxon>
        <taxon>Gunneridae</taxon>
        <taxon>Pentapetalae</taxon>
        <taxon>rosids</taxon>
        <taxon>malvids</taxon>
        <taxon>Myrtales</taxon>
        <taxon>Melastomataceae</taxon>
        <taxon>Melastomatoideae</taxon>
        <taxon>Melastomateae</taxon>
        <taxon>Melastoma</taxon>
    </lineage>
</organism>
<reference evidence="2" key="1">
    <citation type="journal article" date="2023" name="Front. Plant Sci.">
        <title>Chromosomal-level genome assembly of Melastoma candidum provides insights into trichome evolution.</title>
        <authorList>
            <person name="Zhong Y."/>
            <person name="Wu W."/>
            <person name="Sun C."/>
            <person name="Zou P."/>
            <person name="Liu Y."/>
            <person name="Dai S."/>
            <person name="Zhou R."/>
        </authorList>
    </citation>
    <scope>NUCLEOTIDE SEQUENCE [LARGE SCALE GENOMIC DNA]</scope>
</reference>
<evidence type="ECO:0000313" key="1">
    <source>
        <dbReference type="EMBL" id="KAI4369200.1"/>
    </source>
</evidence>
<accession>A0ACB9QRX9</accession>
<evidence type="ECO:0000313" key="2">
    <source>
        <dbReference type="Proteomes" id="UP001057402"/>
    </source>
</evidence>
<dbReference type="EMBL" id="CM042884">
    <property type="protein sequence ID" value="KAI4369200.1"/>
    <property type="molecule type" value="Genomic_DNA"/>
</dbReference>
<dbReference type="Proteomes" id="UP001057402">
    <property type="component" value="Chromosome 5"/>
</dbReference>